<name>W9AV06_MYCCO</name>
<evidence type="ECO:0000256" key="1">
    <source>
        <dbReference type="SAM" id="Phobius"/>
    </source>
</evidence>
<reference evidence="2" key="2">
    <citation type="submission" date="2014-03" db="EMBL/GenBank/DDBJ databases">
        <authorList>
            <person name="Urmite Genomes"/>
        </authorList>
    </citation>
    <scope>NUCLEOTIDE SEQUENCE</scope>
    <source>
        <strain evidence="2">DSM 44829</strain>
    </source>
</reference>
<keyword evidence="3" id="KW-1185">Reference proteome</keyword>
<protein>
    <submittedName>
        <fullName evidence="2">Uncharacterized protein</fullName>
    </submittedName>
</protein>
<keyword evidence="1" id="KW-1133">Transmembrane helix</keyword>
<evidence type="ECO:0000313" key="2">
    <source>
        <dbReference type="EMBL" id="CDO09624.1"/>
    </source>
</evidence>
<reference evidence="2" key="1">
    <citation type="submission" date="2014-03" db="EMBL/GenBank/DDBJ databases">
        <title>Draft Genome Sequence of Mycobacterium cosmeticum DSM 44829.</title>
        <authorList>
            <person name="Croce O."/>
            <person name="Robert C."/>
            <person name="Raoult D."/>
            <person name="Drancourt M."/>
        </authorList>
    </citation>
    <scope>NUCLEOTIDE SEQUENCE [LARGE SCALE GENOMIC DNA]</scope>
    <source>
        <strain evidence="2">DSM 44829</strain>
    </source>
</reference>
<accession>W9AV06</accession>
<dbReference type="EMBL" id="CCBB010000003">
    <property type="protein sequence ID" value="CDO09624.1"/>
    <property type="molecule type" value="Genomic_DNA"/>
</dbReference>
<feature type="transmembrane region" description="Helical" evidence="1">
    <location>
        <begin position="47"/>
        <end position="65"/>
    </location>
</feature>
<organism evidence="2 3">
    <name type="scientific">Mycolicibacterium cosmeticum</name>
    <dbReference type="NCBI Taxonomy" id="258533"/>
    <lineage>
        <taxon>Bacteria</taxon>
        <taxon>Bacillati</taxon>
        <taxon>Actinomycetota</taxon>
        <taxon>Actinomycetes</taxon>
        <taxon>Mycobacteriales</taxon>
        <taxon>Mycobacteriaceae</taxon>
        <taxon>Mycolicibacterium</taxon>
    </lineage>
</organism>
<dbReference type="AlphaFoldDB" id="W9AV06"/>
<proteinExistence type="predicted"/>
<dbReference type="Proteomes" id="UP000028870">
    <property type="component" value="Unassembled WGS sequence"/>
</dbReference>
<gene>
    <name evidence="2" type="ORF">BN977_04448</name>
</gene>
<keyword evidence="1" id="KW-0812">Transmembrane</keyword>
<comment type="caution">
    <text evidence="2">The sequence shown here is derived from an EMBL/GenBank/DDBJ whole genome shotgun (WGS) entry which is preliminary data.</text>
</comment>
<sequence length="66" mass="6750">MASKASRLSRATAVSAASVVIFSVISTVGNSLRTTSLVLCKTWRAASFWLLAAAACIATTAASAMK</sequence>
<evidence type="ECO:0000313" key="3">
    <source>
        <dbReference type="Proteomes" id="UP000028870"/>
    </source>
</evidence>
<keyword evidence="1" id="KW-0472">Membrane</keyword>